<dbReference type="EMBL" id="JBDIVE010000001">
    <property type="protein sequence ID" value="MEN3067215.1"/>
    <property type="molecule type" value="Genomic_DNA"/>
</dbReference>
<evidence type="ECO:0000256" key="4">
    <source>
        <dbReference type="SAM" id="SignalP"/>
    </source>
</evidence>
<gene>
    <name evidence="6" type="ORF">ABDB84_01920</name>
</gene>
<dbReference type="InterPro" id="IPR002022">
    <property type="entry name" value="Pec_lyase"/>
</dbReference>
<keyword evidence="4" id="KW-0732">Signal</keyword>
<feature type="domain" description="Pectate lyase" evidence="5">
    <location>
        <begin position="159"/>
        <end position="450"/>
    </location>
</feature>
<keyword evidence="7" id="KW-1185">Reference proteome</keyword>
<sequence>MHVRYAGMAAVALATGILVACGGNSGSTDSSSAVASSSASSASSSLTVASSTCPAISLSGTDAQTLTGAATPLQTALYGIRDYSAPVLVSGLHDPKNYLKAPVLPTWQFATSDPTGGALSALECDVAPDTGWHSYTRTSGTASTITHGKVVVTGGRNATRDHIYTVYNGQQLVAAINAAGLAPKIIRVVGHIDMRWRNNNTIFEEYTSYLDQKMGGSISIPSNTTLVGINDASGNPARITGTTILIGGELTNGGSDPQVDFENWIKAGKDGDQYPTWTRNVIIRNLRIDTPWDVNPEDSANAYADGVTISRTQNLWVDHISISDGDTPDSLASDTRHDGAIDIVRGSDYVTLSNSYIEKHHKTTLVGNGDSGRAWSDQGRLHTTFTGMWWAGTSSRLPLIRFGQAHLFNNYIEGSTTTSNADLKYESGTDVRYMSNVILESNYYSFTGLKPKEVCGKLVSGGTTKSALGYRSLGTHLFISDKDDNGKAWATVFTGPISIDLSCASETLAAPATADAWLPPYSYTAVSADVAYATIRANSGPGKIGLFNTAGTNRDSVYNSTSSSSSSSVASSVSSSAASSAASSTSSASSSTSSSTSSSASSGSTLSTSWSETFDSATDATLFTTSYASLPSDASKPAYIKVSGTATVSSGVLTLTGGRLVIGALASDTSTNATTASSTPGGIFNVIGKSCSLVINASAAGTGTGNFQVYVDNNTTSSSASPHGSGSRVFAAPATNIVAGTTNINWTLNDAAWSGSTGSFIMLRTESSTSVFINSFTFSCS</sequence>
<comment type="subcellular location">
    <subcellularLocation>
        <location evidence="2">Secreted</location>
    </subcellularLocation>
</comment>
<evidence type="ECO:0000256" key="3">
    <source>
        <dbReference type="SAM" id="MobiDB-lite"/>
    </source>
</evidence>
<keyword evidence="1 2" id="KW-0456">Lyase</keyword>
<protein>
    <recommendedName>
        <fullName evidence="5">Pectate lyase domain-containing protein</fullName>
    </recommendedName>
</protein>
<reference evidence="6 7" key="1">
    <citation type="journal article" date="2018" name="Int. J. Syst. Evol. Microbiol.">
        <title>Uliginosibacterium sediminicola sp. nov., isolated from freshwater sediment.</title>
        <authorList>
            <person name="Hwang W.M."/>
            <person name="Kim S.M."/>
            <person name="Kang K."/>
            <person name="Ahn T.Y."/>
        </authorList>
    </citation>
    <scope>NUCLEOTIDE SEQUENCE [LARGE SCALE GENOMIC DNA]</scope>
    <source>
        <strain evidence="6 7">M1-21</strain>
    </source>
</reference>
<evidence type="ECO:0000259" key="5">
    <source>
        <dbReference type="SMART" id="SM00656"/>
    </source>
</evidence>
<accession>A0ABU9YU12</accession>
<dbReference type="InterPro" id="IPR011050">
    <property type="entry name" value="Pectin_lyase_fold/virulence"/>
</dbReference>
<dbReference type="PANTHER" id="PTHR31683:SF18">
    <property type="entry name" value="PECTATE LYASE 21-RELATED"/>
    <property type="match status" value="1"/>
</dbReference>
<dbReference type="PROSITE" id="PS51257">
    <property type="entry name" value="PROKAR_LIPOPROTEIN"/>
    <property type="match status" value="1"/>
</dbReference>
<dbReference type="Pfam" id="PF00544">
    <property type="entry name" value="Pectate_lyase_4"/>
    <property type="match status" value="1"/>
</dbReference>
<dbReference type="Gene3D" id="2.160.20.10">
    <property type="entry name" value="Single-stranded right-handed beta-helix, Pectin lyase-like"/>
    <property type="match status" value="1"/>
</dbReference>
<comment type="caution">
    <text evidence="6">The sequence shown here is derived from an EMBL/GenBank/DDBJ whole genome shotgun (WGS) entry which is preliminary data.</text>
</comment>
<evidence type="ECO:0000256" key="2">
    <source>
        <dbReference type="RuleBase" id="RU361173"/>
    </source>
</evidence>
<feature type="region of interest" description="Disordered" evidence="3">
    <location>
        <begin position="583"/>
        <end position="608"/>
    </location>
</feature>
<proteinExistence type="inferred from homology"/>
<evidence type="ECO:0000313" key="7">
    <source>
        <dbReference type="Proteomes" id="UP001410394"/>
    </source>
</evidence>
<dbReference type="Proteomes" id="UP001410394">
    <property type="component" value="Unassembled WGS sequence"/>
</dbReference>
<dbReference type="RefSeq" id="WP_345917983.1">
    <property type="nucleotide sequence ID" value="NZ_JBDIVE010000001.1"/>
</dbReference>
<evidence type="ECO:0000313" key="6">
    <source>
        <dbReference type="EMBL" id="MEN3067215.1"/>
    </source>
</evidence>
<dbReference type="SUPFAM" id="SSF51126">
    <property type="entry name" value="Pectin lyase-like"/>
    <property type="match status" value="1"/>
</dbReference>
<dbReference type="InterPro" id="IPR012334">
    <property type="entry name" value="Pectin_lyas_fold"/>
</dbReference>
<evidence type="ECO:0000256" key="1">
    <source>
        <dbReference type="ARBA" id="ARBA00023239"/>
    </source>
</evidence>
<dbReference type="SMART" id="SM00656">
    <property type="entry name" value="Amb_all"/>
    <property type="match status" value="1"/>
</dbReference>
<keyword evidence="2" id="KW-0624">Polysaccharide degradation</keyword>
<feature type="chain" id="PRO_5046513528" description="Pectate lyase domain-containing protein" evidence="4">
    <location>
        <begin position="21"/>
        <end position="781"/>
    </location>
</feature>
<dbReference type="InterPro" id="IPR045032">
    <property type="entry name" value="PEL"/>
</dbReference>
<comment type="similarity">
    <text evidence="2">Belongs to the polysaccharide lyase 1 family.</text>
</comment>
<dbReference type="PANTHER" id="PTHR31683">
    <property type="entry name" value="PECTATE LYASE 18-RELATED"/>
    <property type="match status" value="1"/>
</dbReference>
<organism evidence="6 7">
    <name type="scientific">Uliginosibacterium sediminicola</name>
    <dbReference type="NCBI Taxonomy" id="2024550"/>
    <lineage>
        <taxon>Bacteria</taxon>
        <taxon>Pseudomonadati</taxon>
        <taxon>Pseudomonadota</taxon>
        <taxon>Betaproteobacteria</taxon>
        <taxon>Rhodocyclales</taxon>
        <taxon>Zoogloeaceae</taxon>
        <taxon>Uliginosibacterium</taxon>
    </lineage>
</organism>
<feature type="signal peptide" evidence="4">
    <location>
        <begin position="1"/>
        <end position="20"/>
    </location>
</feature>
<keyword evidence="2" id="KW-0119">Carbohydrate metabolism</keyword>
<name>A0ABU9YU12_9RHOO</name>
<keyword evidence="2" id="KW-0964">Secreted</keyword>